<proteinExistence type="predicted"/>
<dbReference type="Proteomes" id="UP000217350">
    <property type="component" value="Segment"/>
</dbReference>
<reference evidence="1" key="1">
    <citation type="journal article" date="2017" name="Virus Genes">
        <title>Two novel poxviruses with unusual genome rearrangements: NY_014 and Murmansk.</title>
        <authorList>
            <person name="Smithson C."/>
            <person name="Meyer H."/>
            <person name="Gigante C.M."/>
            <person name="Gao J."/>
            <person name="Zhao H."/>
            <person name="Batra D."/>
            <person name="Damon I."/>
            <person name="Upton C."/>
            <person name="Li Y."/>
        </authorList>
    </citation>
    <scope>NUCLEOTIDE SEQUENCE [LARGE SCALE GENOMIC DNA]</scope>
    <source>
        <strain evidence="1">LEIV-11411</strain>
    </source>
</reference>
<keyword evidence="2" id="KW-1185">Reference proteome</keyword>
<organism evidence="1">
    <name type="scientific">Murmansk poxvirus</name>
    <dbReference type="NCBI Taxonomy" id="2025359"/>
    <lineage>
        <taxon>Viruses</taxon>
        <taxon>Varidnaviria</taxon>
        <taxon>Bamfordvirae</taxon>
        <taxon>Nucleocytoviricota</taxon>
        <taxon>Pokkesviricetes</taxon>
        <taxon>Chitovirales</taxon>
        <taxon>Poxviridae</taxon>
        <taxon>Chordopoxvirinae</taxon>
        <taxon>Centapoxvirus</taxon>
        <taxon>Centapoxvirus microtuspox</taxon>
        <taxon>Murmansk microtuspox virus</taxon>
    </lineage>
</organism>
<gene>
    <name evidence="1" type="ORF">Murmansk-033</name>
</gene>
<accession>A0A223FML9</accession>
<evidence type="ECO:0000313" key="1">
    <source>
        <dbReference type="EMBL" id="AST09228.1"/>
    </source>
</evidence>
<dbReference type="EMBL" id="MF001304">
    <property type="protein sequence ID" value="AST09228.1"/>
    <property type="molecule type" value="Genomic_DNA"/>
</dbReference>
<evidence type="ECO:0000313" key="2">
    <source>
        <dbReference type="Proteomes" id="UP000217350"/>
    </source>
</evidence>
<sequence>MSSTWVVNDILEVEIYYDCATSVSEFPMYGYDYDERYDDPNWVCEVYNDCYEELPKKDIVEKLIDVVSQLFRKDYRKHTVHKLRWLFFKYSAIYMFKYHTGKLAPEYYEDNKLPPECEEFIKNL</sequence>
<protein>
    <submittedName>
        <fullName evidence="1">Uncharacterized protein</fullName>
    </submittedName>
</protein>
<name>A0A223FML9_9POXV</name>